<reference evidence="14 15" key="1">
    <citation type="submission" date="2019-05" db="EMBL/GenBank/DDBJ databases">
        <title>Emergence of the Ug99 lineage of the wheat stem rust pathogen through somatic hybridization.</title>
        <authorList>
            <person name="Li F."/>
            <person name="Upadhyaya N.M."/>
            <person name="Sperschneider J."/>
            <person name="Matny O."/>
            <person name="Nguyen-Phuc H."/>
            <person name="Mago R."/>
            <person name="Raley C."/>
            <person name="Miller M.E."/>
            <person name="Silverstein K.A.T."/>
            <person name="Henningsen E."/>
            <person name="Hirsch C.D."/>
            <person name="Visser B."/>
            <person name="Pretorius Z.A."/>
            <person name="Steffenson B.J."/>
            <person name="Schwessinger B."/>
            <person name="Dodds P.N."/>
            <person name="Figueroa M."/>
        </authorList>
    </citation>
    <scope>NUCLEOTIDE SEQUENCE [LARGE SCALE GENOMIC DNA]</scope>
    <source>
        <strain evidence="12">21-0</strain>
        <strain evidence="13 15">Ug99</strain>
    </source>
</reference>
<keyword evidence="9 11" id="KW-0472">Membrane</keyword>
<evidence type="ECO:0000256" key="11">
    <source>
        <dbReference type="SAM" id="Phobius"/>
    </source>
</evidence>
<keyword evidence="14" id="KW-1185">Reference proteome</keyword>
<evidence type="ECO:0000256" key="6">
    <source>
        <dbReference type="ARBA" id="ARBA00022968"/>
    </source>
</evidence>
<keyword evidence="5 11" id="KW-0812">Transmembrane</keyword>
<evidence type="ECO:0000313" key="13">
    <source>
        <dbReference type="EMBL" id="KAA1120676.1"/>
    </source>
</evidence>
<evidence type="ECO:0000256" key="8">
    <source>
        <dbReference type="ARBA" id="ARBA00023034"/>
    </source>
</evidence>
<proteinExistence type="inferred from homology"/>
<keyword evidence="3" id="KW-0328">Glycosyltransferase</keyword>
<dbReference type="Gene3D" id="3.90.550.50">
    <property type="match status" value="1"/>
</dbReference>
<dbReference type="GO" id="GO:0051072">
    <property type="term" value="P:4,6-pyruvylated galactose residue biosynthetic process"/>
    <property type="evidence" value="ECO:0007669"/>
    <property type="project" value="TreeGrafter"/>
</dbReference>
<comment type="subcellular location">
    <subcellularLocation>
        <location evidence="1">Golgi apparatus membrane</location>
        <topology evidence="1">Single-pass type II membrane protein</topology>
    </subcellularLocation>
</comment>
<dbReference type="FunFam" id="3.90.550.50:FF:000109">
    <property type="entry name" value="Uncharacterized protein"/>
    <property type="match status" value="1"/>
</dbReference>
<evidence type="ECO:0000256" key="3">
    <source>
        <dbReference type="ARBA" id="ARBA00022676"/>
    </source>
</evidence>
<evidence type="ECO:0000256" key="7">
    <source>
        <dbReference type="ARBA" id="ARBA00022989"/>
    </source>
</evidence>
<dbReference type="EMBL" id="VDEP01000242">
    <property type="protein sequence ID" value="KAA1120676.1"/>
    <property type="molecule type" value="Genomic_DNA"/>
</dbReference>
<dbReference type="EMBL" id="VSWC01000054">
    <property type="protein sequence ID" value="KAA1100150.1"/>
    <property type="molecule type" value="Genomic_DNA"/>
</dbReference>
<organism evidence="13 15">
    <name type="scientific">Puccinia graminis f. sp. tritici</name>
    <dbReference type="NCBI Taxonomy" id="56615"/>
    <lineage>
        <taxon>Eukaryota</taxon>
        <taxon>Fungi</taxon>
        <taxon>Dikarya</taxon>
        <taxon>Basidiomycota</taxon>
        <taxon>Pucciniomycotina</taxon>
        <taxon>Pucciniomycetes</taxon>
        <taxon>Pucciniales</taxon>
        <taxon>Pucciniaceae</taxon>
        <taxon>Puccinia</taxon>
    </lineage>
</organism>
<keyword evidence="8" id="KW-0333">Golgi apparatus</keyword>
<keyword evidence="6" id="KW-0735">Signal-anchor</keyword>
<feature type="region of interest" description="Disordered" evidence="10">
    <location>
        <begin position="98"/>
        <end position="155"/>
    </location>
</feature>
<sequence length="629" mass="71560">MYLRSVSMTRRDSRKTSLINIIIISSSVVLSIQDSGHGAGFKSTEFHLPVGIHSPILIQQPSISHQNSEHFIPLPPRKSSRQQDQLLKIPIPFLVVPPPPMDYHPPASTIQAQAQQQQSMTTPESRHRSNSHQPSPKHYPHHPSRPAPRARPGPLSLSRFLWNPLRRTQRAPFLPISGTTPPPDSLGRSAPSRPNQAGIGFLLLLAGISCYLLLVSLIDQPNSLQLDPTIDPTTLLLRPPGDPRKPIDLTNPNRASVALSQSLIERESGFYLRMQHAIHPNITSLNSSSLFRAIEFAQKHLSEVDKIDQPEKWYVSDQALVQNRPASRFHCQPNSPTLLFLGIFTTPSGFEKRNLIRTLVKADLPPNALIELKFISGEPKNENWMELIKAEQALHHDLVIIEDLEDNIDLGKTYQFFKWISQREKRRQDLHLHHQSPSTDSLPESERVRDQLGLNGWPEHSLDASIDDRDPRKVVYGKPKFVIKSDDDTFLVIPNLLKAFKDLDCQKNVYWGTSQGSSKLFDPYFRGLGYGLSWPLVEWIGTSNMSLKSQVGIEDARVGAWLTDLDPVADPLVRINEGWKMADWNQVEIDKEVIALHWLKNTEWFPMIRLKVIKVWESAHQAYRWDYFL</sequence>
<evidence type="ECO:0000256" key="1">
    <source>
        <dbReference type="ARBA" id="ARBA00004323"/>
    </source>
</evidence>
<keyword evidence="7 11" id="KW-1133">Transmembrane helix</keyword>
<dbReference type="InterPro" id="IPR002659">
    <property type="entry name" value="Glyco_trans_31"/>
</dbReference>
<evidence type="ECO:0000313" key="15">
    <source>
        <dbReference type="Proteomes" id="UP000325313"/>
    </source>
</evidence>
<dbReference type="PANTHER" id="PTHR11214:SF351">
    <property type="entry name" value="BETA-1,3-GALACTOSYLTRANSFERASE PVG3"/>
    <property type="match status" value="1"/>
</dbReference>
<accession>A0A5B0R516</accession>
<dbReference type="Proteomes" id="UP000325313">
    <property type="component" value="Unassembled WGS sequence"/>
</dbReference>
<dbReference type="OrthoDB" id="2139606at2759"/>
<comment type="caution">
    <text evidence="13">The sequence shown here is derived from an EMBL/GenBank/DDBJ whole genome shotgun (WGS) entry which is preliminary data.</text>
</comment>
<name>A0A5B0R516_PUCGR</name>
<evidence type="ECO:0000313" key="12">
    <source>
        <dbReference type="EMBL" id="KAA1100150.1"/>
    </source>
</evidence>
<feature type="transmembrane region" description="Helical" evidence="11">
    <location>
        <begin position="197"/>
        <end position="218"/>
    </location>
</feature>
<evidence type="ECO:0000256" key="2">
    <source>
        <dbReference type="ARBA" id="ARBA00008661"/>
    </source>
</evidence>
<evidence type="ECO:0000256" key="4">
    <source>
        <dbReference type="ARBA" id="ARBA00022679"/>
    </source>
</evidence>
<dbReference type="PANTHER" id="PTHR11214">
    <property type="entry name" value="BETA-1,3-N-ACETYLGLUCOSAMINYLTRANSFERASE"/>
    <property type="match status" value="1"/>
</dbReference>
<dbReference type="AlphaFoldDB" id="A0A5B0R516"/>
<evidence type="ECO:0000256" key="10">
    <source>
        <dbReference type="SAM" id="MobiDB-lite"/>
    </source>
</evidence>
<evidence type="ECO:0008006" key="16">
    <source>
        <dbReference type="Google" id="ProtNLM"/>
    </source>
</evidence>
<evidence type="ECO:0000256" key="5">
    <source>
        <dbReference type="ARBA" id="ARBA00022692"/>
    </source>
</evidence>
<comment type="similarity">
    <text evidence="2">Belongs to the glycosyltransferase 31 family.</text>
</comment>
<evidence type="ECO:0000256" key="9">
    <source>
        <dbReference type="ARBA" id="ARBA00023136"/>
    </source>
</evidence>
<protein>
    <recommendedName>
        <fullName evidence="16">Hexosyltransferase</fullName>
    </recommendedName>
</protein>
<gene>
    <name evidence="12" type="ORF">PGT21_030339</name>
    <name evidence="13" type="ORF">PGTUg99_022462</name>
</gene>
<dbReference type="GO" id="GO:0016758">
    <property type="term" value="F:hexosyltransferase activity"/>
    <property type="evidence" value="ECO:0007669"/>
    <property type="project" value="InterPro"/>
</dbReference>
<dbReference type="GO" id="GO:0000139">
    <property type="term" value="C:Golgi membrane"/>
    <property type="evidence" value="ECO:0007669"/>
    <property type="project" value="UniProtKB-SubCell"/>
</dbReference>
<keyword evidence="4" id="KW-0808">Transferase</keyword>
<dbReference type="Proteomes" id="UP000324748">
    <property type="component" value="Unassembled WGS sequence"/>
</dbReference>
<evidence type="ECO:0000313" key="14">
    <source>
        <dbReference type="Proteomes" id="UP000324748"/>
    </source>
</evidence>
<feature type="region of interest" description="Disordered" evidence="10">
    <location>
        <begin position="171"/>
        <end position="192"/>
    </location>
</feature>